<keyword evidence="4 10" id="KW-0808">Transferase</keyword>
<evidence type="ECO:0000256" key="9">
    <source>
        <dbReference type="ARBA" id="ARBA00049563"/>
    </source>
</evidence>
<comment type="subunit">
    <text evidence="10">Monomer.</text>
</comment>
<proteinExistence type="inferred from homology"/>
<evidence type="ECO:0000256" key="12">
    <source>
        <dbReference type="RuleBase" id="RU003784"/>
    </source>
</evidence>
<reference evidence="14 15" key="1">
    <citation type="journal article" date="2016" name="Nat. Commun.">
        <title>Thousands of microbial genomes shed light on interconnected biogeochemical processes in an aquifer system.</title>
        <authorList>
            <person name="Anantharaman K."/>
            <person name="Brown C.T."/>
            <person name="Hug L.A."/>
            <person name="Sharon I."/>
            <person name="Castelle C.J."/>
            <person name="Probst A.J."/>
            <person name="Thomas B.C."/>
            <person name="Singh A."/>
            <person name="Wilkins M.J."/>
            <person name="Karaoz U."/>
            <person name="Brodie E.L."/>
            <person name="Williams K.H."/>
            <person name="Hubbard S.S."/>
            <person name="Banfield J.F."/>
        </authorList>
    </citation>
    <scope>NUCLEOTIDE SEQUENCE [LARGE SCALE GENOMIC DNA]</scope>
</reference>
<dbReference type="InterPro" id="IPR018022">
    <property type="entry name" value="IPT"/>
</dbReference>
<evidence type="ECO:0000256" key="2">
    <source>
        <dbReference type="ARBA" id="ARBA00003213"/>
    </source>
</evidence>
<evidence type="ECO:0000256" key="10">
    <source>
        <dbReference type="HAMAP-Rule" id="MF_00185"/>
    </source>
</evidence>
<dbReference type="GO" id="GO:0052381">
    <property type="term" value="F:tRNA dimethylallyltransferase activity"/>
    <property type="evidence" value="ECO:0007669"/>
    <property type="project" value="UniProtKB-UniRule"/>
</dbReference>
<evidence type="ECO:0000256" key="1">
    <source>
        <dbReference type="ARBA" id="ARBA00001946"/>
    </source>
</evidence>
<dbReference type="PANTHER" id="PTHR11088">
    <property type="entry name" value="TRNA DIMETHYLALLYLTRANSFERASE"/>
    <property type="match status" value="1"/>
</dbReference>
<accession>A0A1G2NEA4</accession>
<keyword evidence="6 10" id="KW-0547">Nucleotide-binding</keyword>
<comment type="similarity">
    <text evidence="3 10 13">Belongs to the IPP transferase family.</text>
</comment>
<feature type="binding site" evidence="10">
    <location>
        <begin position="15"/>
        <end position="22"/>
    </location>
    <ligand>
        <name>ATP</name>
        <dbReference type="ChEBI" id="CHEBI:30616"/>
    </ligand>
</feature>
<dbReference type="HAMAP" id="MF_00185">
    <property type="entry name" value="IPP_trans"/>
    <property type="match status" value="1"/>
</dbReference>
<dbReference type="GO" id="GO:0005524">
    <property type="term" value="F:ATP binding"/>
    <property type="evidence" value="ECO:0007669"/>
    <property type="project" value="UniProtKB-UniRule"/>
</dbReference>
<organism evidence="14 15">
    <name type="scientific">Candidatus Taylorbacteria bacterium RIFCSPLOWO2_01_FULL_48_100</name>
    <dbReference type="NCBI Taxonomy" id="1802322"/>
    <lineage>
        <taxon>Bacteria</taxon>
        <taxon>Candidatus Tayloriibacteriota</taxon>
    </lineage>
</organism>
<dbReference type="AlphaFoldDB" id="A0A1G2NEA4"/>
<evidence type="ECO:0000256" key="6">
    <source>
        <dbReference type="ARBA" id="ARBA00022741"/>
    </source>
</evidence>
<comment type="caution">
    <text evidence="14">The sequence shown here is derived from an EMBL/GenBank/DDBJ whole genome shotgun (WGS) entry which is preliminary data.</text>
</comment>
<evidence type="ECO:0000256" key="13">
    <source>
        <dbReference type="RuleBase" id="RU003785"/>
    </source>
</evidence>
<comment type="cofactor">
    <cofactor evidence="1 10">
        <name>Mg(2+)</name>
        <dbReference type="ChEBI" id="CHEBI:18420"/>
    </cofactor>
</comment>
<keyword evidence="5 10" id="KW-0819">tRNA processing</keyword>
<evidence type="ECO:0000256" key="8">
    <source>
        <dbReference type="ARBA" id="ARBA00022842"/>
    </source>
</evidence>
<evidence type="ECO:0000313" key="14">
    <source>
        <dbReference type="EMBL" id="OHA34418.1"/>
    </source>
</evidence>
<dbReference type="Gene3D" id="3.40.50.300">
    <property type="entry name" value="P-loop containing nucleotide triphosphate hydrolases"/>
    <property type="match status" value="1"/>
</dbReference>
<gene>
    <name evidence="10" type="primary">miaA</name>
    <name evidence="14" type="ORF">A2938_01040</name>
</gene>
<protein>
    <recommendedName>
        <fullName evidence="10">tRNA dimethylallyltransferase</fullName>
        <ecNumber evidence="10">2.5.1.75</ecNumber>
    </recommendedName>
    <alternativeName>
        <fullName evidence="10">Dimethylallyl diphosphate:tRNA dimethylallyltransferase</fullName>
        <shortName evidence="10">DMAPP:tRNA dimethylallyltransferase</shortName>
        <shortName evidence="10">DMATase</shortName>
    </alternativeName>
    <alternativeName>
        <fullName evidence="10">Isopentenyl-diphosphate:tRNA isopentenyltransferase</fullName>
        <shortName evidence="10">IPP transferase</shortName>
        <shortName evidence="10">IPPT</shortName>
        <shortName evidence="10">IPTase</shortName>
    </alternativeName>
</protein>
<dbReference type="GO" id="GO:0006400">
    <property type="term" value="P:tRNA modification"/>
    <property type="evidence" value="ECO:0007669"/>
    <property type="project" value="TreeGrafter"/>
</dbReference>
<evidence type="ECO:0000313" key="15">
    <source>
        <dbReference type="Proteomes" id="UP000177797"/>
    </source>
</evidence>
<sequence>MRSERKKKKIIVVVGPTASGKSALAVTLARKFCGEVISADSRQVYKGLNVGTGKITKKEMRRVPHHLLDVAYPKKQFTAADYEKLARAKISEIFARGRLPIICGGTGHYIDAALGRVQIPDVPPNPALRKKLEKKSAPELFALLKTLNKHRAETIDSHNPRRLVRAIEIALADADKSVLSASGGPPHSIRIEWPRPHPSFSERLAFVRSLNVVWLGITLPPAELKKKISMRLFARIRRYKMIEEARRLHKRGLSWKRMESLGLEYRYLSRYLRGYMTKVEMIEKLQTEIYLYAKRQMTWFKRNKEIQWFLPSQKKQIFDMLEHEGL</sequence>
<evidence type="ECO:0000256" key="3">
    <source>
        <dbReference type="ARBA" id="ARBA00005842"/>
    </source>
</evidence>
<comment type="catalytic activity">
    <reaction evidence="9 10 11">
        <text>adenosine(37) in tRNA + dimethylallyl diphosphate = N(6)-dimethylallyladenosine(37) in tRNA + diphosphate</text>
        <dbReference type="Rhea" id="RHEA:26482"/>
        <dbReference type="Rhea" id="RHEA-COMP:10162"/>
        <dbReference type="Rhea" id="RHEA-COMP:10375"/>
        <dbReference type="ChEBI" id="CHEBI:33019"/>
        <dbReference type="ChEBI" id="CHEBI:57623"/>
        <dbReference type="ChEBI" id="CHEBI:74411"/>
        <dbReference type="ChEBI" id="CHEBI:74415"/>
        <dbReference type="EC" id="2.5.1.75"/>
    </reaction>
</comment>
<keyword evidence="7 10" id="KW-0067">ATP-binding</keyword>
<feature type="region of interest" description="Interaction with substrate tRNA" evidence="10">
    <location>
        <begin position="40"/>
        <end position="43"/>
    </location>
</feature>
<feature type="site" description="Interaction with substrate tRNA" evidence="10">
    <location>
        <position position="129"/>
    </location>
</feature>
<comment type="function">
    <text evidence="2 10 12">Catalyzes the transfer of a dimethylallyl group onto the adenine at position 37 in tRNAs that read codons beginning with uridine, leading to the formation of N6-(dimethylallyl)adenosine (i(6)A).</text>
</comment>
<dbReference type="NCBIfam" id="TIGR00174">
    <property type="entry name" value="miaA"/>
    <property type="match status" value="1"/>
</dbReference>
<evidence type="ECO:0000256" key="4">
    <source>
        <dbReference type="ARBA" id="ARBA00022679"/>
    </source>
</evidence>
<dbReference type="EC" id="2.5.1.75" evidence="10"/>
<keyword evidence="8 10" id="KW-0460">Magnesium</keyword>
<dbReference type="InterPro" id="IPR039657">
    <property type="entry name" value="Dimethylallyltransferase"/>
</dbReference>
<feature type="site" description="Interaction with substrate tRNA" evidence="10">
    <location>
        <position position="106"/>
    </location>
</feature>
<dbReference type="InterPro" id="IPR027417">
    <property type="entry name" value="P-loop_NTPase"/>
</dbReference>
<dbReference type="Proteomes" id="UP000177797">
    <property type="component" value="Unassembled WGS sequence"/>
</dbReference>
<name>A0A1G2NEA4_9BACT</name>
<dbReference type="EMBL" id="MHSA01000012">
    <property type="protein sequence ID" value="OHA34418.1"/>
    <property type="molecule type" value="Genomic_DNA"/>
</dbReference>
<comment type="caution">
    <text evidence="10">Lacks conserved residue(s) required for the propagation of feature annotation.</text>
</comment>
<evidence type="ECO:0000256" key="5">
    <source>
        <dbReference type="ARBA" id="ARBA00022694"/>
    </source>
</evidence>
<dbReference type="PANTHER" id="PTHR11088:SF60">
    <property type="entry name" value="TRNA DIMETHYLALLYLTRANSFERASE"/>
    <property type="match status" value="1"/>
</dbReference>
<evidence type="ECO:0000256" key="11">
    <source>
        <dbReference type="RuleBase" id="RU003783"/>
    </source>
</evidence>
<dbReference type="Gene3D" id="1.10.20.140">
    <property type="match status" value="1"/>
</dbReference>
<dbReference type="Pfam" id="PF01715">
    <property type="entry name" value="IPPT"/>
    <property type="match status" value="1"/>
</dbReference>
<feature type="binding site" evidence="10">
    <location>
        <begin position="17"/>
        <end position="22"/>
    </location>
    <ligand>
        <name>substrate</name>
    </ligand>
</feature>
<evidence type="ECO:0000256" key="7">
    <source>
        <dbReference type="ARBA" id="ARBA00022840"/>
    </source>
</evidence>
<dbReference type="SUPFAM" id="SSF52540">
    <property type="entry name" value="P-loop containing nucleoside triphosphate hydrolases"/>
    <property type="match status" value="2"/>
</dbReference>